<dbReference type="RefSeq" id="WP_126140002.1">
    <property type="nucleotide sequence ID" value="NZ_RXHU01000014.1"/>
</dbReference>
<name>A0A3S0CXG4_9BACL</name>
<sequence length="131" mass="14375">MKMNTTKIVLFSVTGLAVLVVTLLLIFRSPSADLDPLAAEAEAGYQVATVYVTDEGFSPDHIELQAGKPAKINFKKPSKLTCIKSLVTRELDLDVPLSKGDNIVTLTDLKPGEYRYHCGMYMYYATISVKG</sequence>
<evidence type="ECO:0000259" key="1">
    <source>
        <dbReference type="Pfam" id="PF13473"/>
    </source>
</evidence>
<feature type="domain" description="EfeO-type cupredoxin-like" evidence="1">
    <location>
        <begin position="21"/>
        <end position="125"/>
    </location>
</feature>
<dbReference type="EMBL" id="RXHU01000014">
    <property type="protein sequence ID" value="RTE11002.1"/>
    <property type="molecule type" value="Genomic_DNA"/>
</dbReference>
<gene>
    <name evidence="2" type="ORF">EJQ19_04515</name>
</gene>
<dbReference type="Gene3D" id="2.60.40.420">
    <property type="entry name" value="Cupredoxins - blue copper proteins"/>
    <property type="match status" value="1"/>
</dbReference>
<proteinExistence type="predicted"/>
<evidence type="ECO:0000313" key="3">
    <source>
        <dbReference type="Proteomes" id="UP000276128"/>
    </source>
</evidence>
<dbReference type="InterPro" id="IPR028096">
    <property type="entry name" value="EfeO_Cupredoxin"/>
</dbReference>
<dbReference type="SUPFAM" id="SSF49503">
    <property type="entry name" value="Cupredoxins"/>
    <property type="match status" value="1"/>
</dbReference>
<reference evidence="2 3" key="1">
    <citation type="submission" date="2018-12" db="EMBL/GenBank/DDBJ databases">
        <title>Bacillus ochoae sp. nov., Paenibacillus whitsoniae sp. nov., Paenibacillus spiritus sp. nov. Isolated from the Mars Exploration Rover during spacecraft assembly.</title>
        <authorList>
            <person name="Seuylemezian A."/>
            <person name="Vaishampayan P."/>
        </authorList>
    </citation>
    <scope>NUCLEOTIDE SEQUENCE [LARGE SCALE GENOMIC DNA]</scope>
    <source>
        <strain evidence="2 3">MER 54</strain>
    </source>
</reference>
<organism evidence="2 3">
    <name type="scientific">Paenibacillus whitsoniae</name>
    <dbReference type="NCBI Taxonomy" id="2496558"/>
    <lineage>
        <taxon>Bacteria</taxon>
        <taxon>Bacillati</taxon>
        <taxon>Bacillota</taxon>
        <taxon>Bacilli</taxon>
        <taxon>Bacillales</taxon>
        <taxon>Paenibacillaceae</taxon>
        <taxon>Paenibacillus</taxon>
    </lineage>
</organism>
<accession>A0A3S0CXG4</accession>
<dbReference type="Proteomes" id="UP000276128">
    <property type="component" value="Unassembled WGS sequence"/>
</dbReference>
<protein>
    <submittedName>
        <fullName evidence="2">Cupredoxin domain-containing protein</fullName>
    </submittedName>
</protein>
<evidence type="ECO:0000313" key="2">
    <source>
        <dbReference type="EMBL" id="RTE11002.1"/>
    </source>
</evidence>
<dbReference type="OrthoDB" id="9800141at2"/>
<dbReference type="InterPro" id="IPR008972">
    <property type="entry name" value="Cupredoxin"/>
</dbReference>
<dbReference type="AlphaFoldDB" id="A0A3S0CXG4"/>
<keyword evidence="3" id="KW-1185">Reference proteome</keyword>
<dbReference type="Pfam" id="PF13473">
    <property type="entry name" value="Cupredoxin_1"/>
    <property type="match status" value="1"/>
</dbReference>
<comment type="caution">
    <text evidence="2">The sequence shown here is derived from an EMBL/GenBank/DDBJ whole genome shotgun (WGS) entry which is preliminary data.</text>
</comment>